<dbReference type="SUPFAM" id="SSF101904">
    <property type="entry name" value="GyrA/ParC C-terminal domain-like"/>
    <property type="match status" value="1"/>
</dbReference>
<dbReference type="Pfam" id="PF03989">
    <property type="entry name" value="DNA_gyraseA_C"/>
    <property type="match status" value="2"/>
</dbReference>
<dbReference type="PANTHER" id="PTHR43493">
    <property type="entry name" value="DNA GYRASE/TOPOISOMERASE SUBUNIT A"/>
    <property type="match status" value="1"/>
</dbReference>
<dbReference type="PANTHER" id="PTHR43493:SF1">
    <property type="entry name" value="DNA TOPOISOMERASE 4 SUBUNIT A"/>
    <property type="match status" value="1"/>
</dbReference>
<evidence type="ECO:0000313" key="10">
    <source>
        <dbReference type="EMBL" id="RMS52990.1"/>
    </source>
</evidence>
<dbReference type="GO" id="GO:0006265">
    <property type="term" value="P:DNA topological change"/>
    <property type="evidence" value="ECO:0007669"/>
    <property type="project" value="InterPro"/>
</dbReference>
<evidence type="ECO:0000256" key="2">
    <source>
        <dbReference type="ARBA" id="ARBA00012895"/>
    </source>
</evidence>
<keyword evidence="4" id="KW-0799">Topoisomerase</keyword>
<dbReference type="Gene3D" id="2.60.200.60">
    <property type="match status" value="2"/>
</dbReference>
<dbReference type="PROSITE" id="PS52040">
    <property type="entry name" value="TOPO_IIA"/>
    <property type="match status" value="1"/>
</dbReference>
<dbReference type="Pfam" id="PF05488">
    <property type="entry name" value="PAAR_motif"/>
    <property type="match status" value="1"/>
</dbReference>
<dbReference type="NCBIfam" id="TIGR01062">
    <property type="entry name" value="parC_Gneg"/>
    <property type="match status" value="1"/>
</dbReference>
<dbReference type="InterPro" id="IPR008727">
    <property type="entry name" value="PAAR_motif"/>
</dbReference>
<dbReference type="SUPFAM" id="SSF56719">
    <property type="entry name" value="Type II DNA topoisomerase"/>
    <property type="match status" value="1"/>
</dbReference>
<dbReference type="AlphaFoldDB" id="A0A658KFV7"/>
<dbReference type="InterPro" id="IPR013758">
    <property type="entry name" value="Topo_IIA_A/C_ab"/>
</dbReference>
<dbReference type="Pfam" id="PF00521">
    <property type="entry name" value="DNA_topoisoIV"/>
    <property type="match status" value="1"/>
</dbReference>
<dbReference type="Gene3D" id="2.120.10.90">
    <property type="entry name" value="DNA gyrase/topoisomerase IV, subunit A, C-terminal"/>
    <property type="match status" value="1"/>
</dbReference>
<dbReference type="GO" id="GO:0003677">
    <property type="term" value="F:DNA binding"/>
    <property type="evidence" value="ECO:0007669"/>
    <property type="project" value="UniProtKB-UniRule"/>
</dbReference>
<dbReference type="Gene3D" id="1.10.268.10">
    <property type="entry name" value="Topoisomerase, domain 3"/>
    <property type="match status" value="1"/>
</dbReference>
<dbReference type="GO" id="GO:0003918">
    <property type="term" value="F:DNA topoisomerase type II (double strand cut, ATP-hydrolyzing) activity"/>
    <property type="evidence" value="ECO:0007669"/>
    <property type="project" value="UniProtKB-EC"/>
</dbReference>
<dbReference type="EC" id="5.6.2.2" evidence="2"/>
<dbReference type="InterPro" id="IPR013760">
    <property type="entry name" value="Topo_IIA-like_dom_sf"/>
</dbReference>
<accession>A0A658KFV7</accession>
<keyword evidence="5 8" id="KW-0238">DNA-binding</keyword>
<evidence type="ECO:0000256" key="8">
    <source>
        <dbReference type="PROSITE-ProRule" id="PRU01384"/>
    </source>
</evidence>
<dbReference type="Proteomes" id="UP000270873">
    <property type="component" value="Unassembled WGS sequence"/>
</dbReference>
<evidence type="ECO:0000256" key="6">
    <source>
        <dbReference type="ARBA" id="ARBA00023136"/>
    </source>
</evidence>
<dbReference type="InterPro" id="IPR050220">
    <property type="entry name" value="Type_II_DNA_Topoisomerases"/>
</dbReference>
<proteinExistence type="predicted"/>
<evidence type="ECO:0000313" key="11">
    <source>
        <dbReference type="Proteomes" id="UP000270873"/>
    </source>
</evidence>
<dbReference type="NCBIfam" id="NF004044">
    <property type="entry name" value="PRK05561.1"/>
    <property type="match status" value="1"/>
</dbReference>
<dbReference type="FunFam" id="3.30.1360.40:FF:000005">
    <property type="entry name" value="DNA topoisomerase 4 subunit A"/>
    <property type="match status" value="1"/>
</dbReference>
<keyword evidence="3" id="KW-1003">Cell membrane</keyword>
<gene>
    <name evidence="10" type="ORF">ALP66_00588</name>
</gene>
<comment type="caution">
    <text evidence="10">The sequence shown here is derived from an EMBL/GenBank/DDBJ whole genome shotgun (WGS) entry which is preliminary data.</text>
</comment>
<dbReference type="GO" id="GO:0005737">
    <property type="term" value="C:cytoplasm"/>
    <property type="evidence" value="ECO:0007669"/>
    <property type="project" value="TreeGrafter"/>
</dbReference>
<organism evidence="10 11">
    <name type="scientific">Pseudomonas amygdali pv. photiniae</name>
    <dbReference type="NCBI Taxonomy" id="251724"/>
    <lineage>
        <taxon>Bacteria</taxon>
        <taxon>Pseudomonadati</taxon>
        <taxon>Pseudomonadota</taxon>
        <taxon>Gammaproteobacteria</taxon>
        <taxon>Pseudomonadales</taxon>
        <taxon>Pseudomonadaceae</taxon>
        <taxon>Pseudomonas</taxon>
        <taxon>Pseudomonas amygdali</taxon>
    </lineage>
</organism>
<evidence type="ECO:0000256" key="7">
    <source>
        <dbReference type="ARBA" id="ARBA00023235"/>
    </source>
</evidence>
<reference evidence="10 11" key="1">
    <citation type="submission" date="2018-08" db="EMBL/GenBank/DDBJ databases">
        <title>Recombination of ecologically and evolutionarily significant loci maintains genetic cohesion in the Pseudomonas syringae species complex.</title>
        <authorList>
            <person name="Dillon M."/>
            <person name="Thakur S."/>
            <person name="Almeida R.N.D."/>
            <person name="Weir B.S."/>
            <person name="Guttman D.S."/>
        </authorList>
    </citation>
    <scope>NUCLEOTIDE SEQUENCE [LARGE SCALE GENOMIC DNA]</scope>
    <source>
        <strain evidence="10 11">ICMP 7847</strain>
    </source>
</reference>
<dbReference type="CDD" id="cd14743">
    <property type="entry name" value="PAAR_CT_1"/>
    <property type="match status" value="1"/>
</dbReference>
<dbReference type="FunFam" id="2.120.10.90:FF:000003">
    <property type="entry name" value="DNA topoisomerase 4 subunit A"/>
    <property type="match status" value="1"/>
</dbReference>
<evidence type="ECO:0000259" key="9">
    <source>
        <dbReference type="PROSITE" id="PS52040"/>
    </source>
</evidence>
<keyword evidence="7 10" id="KW-0413">Isomerase</keyword>
<dbReference type="GO" id="GO:0007059">
    <property type="term" value="P:chromosome segregation"/>
    <property type="evidence" value="ECO:0007669"/>
    <property type="project" value="TreeGrafter"/>
</dbReference>
<dbReference type="Gene3D" id="3.30.1360.40">
    <property type="match status" value="1"/>
</dbReference>
<dbReference type="EMBL" id="RBSP01000152">
    <property type="protein sequence ID" value="RMS52990.1"/>
    <property type="molecule type" value="Genomic_DNA"/>
</dbReference>
<evidence type="ECO:0000256" key="5">
    <source>
        <dbReference type="ARBA" id="ARBA00023125"/>
    </source>
</evidence>
<dbReference type="Gene3D" id="3.90.199.10">
    <property type="entry name" value="Topoisomerase II, domain 5"/>
    <property type="match status" value="1"/>
</dbReference>
<feature type="domain" description="Topo IIA-type catalytic" evidence="9">
    <location>
        <begin position="1"/>
        <end position="455"/>
    </location>
</feature>
<dbReference type="InterPro" id="IPR035516">
    <property type="entry name" value="Gyrase/topoIV_suA_C"/>
</dbReference>
<dbReference type="GO" id="GO:0009330">
    <property type="term" value="C:DNA topoisomerase type II (double strand cut, ATP-hydrolyzing) complex"/>
    <property type="evidence" value="ECO:0007669"/>
    <property type="project" value="TreeGrafter"/>
</dbReference>
<name>A0A658KFV7_PSEA0</name>
<dbReference type="SMART" id="SM00434">
    <property type="entry name" value="TOP4c"/>
    <property type="match status" value="1"/>
</dbReference>
<evidence type="ECO:0000256" key="3">
    <source>
        <dbReference type="ARBA" id="ARBA00022475"/>
    </source>
</evidence>
<sequence>MIPSGRQGDMHLCPLPGHGCTPIVTASADTLINGMPAARVGDMCGCGAVIVTGFPSILINGRPMAHLGSPTSHGGTIISGSTDVGGGSDFGDAAGPAIDFSRLGILRKDGTLDEPAVLPARLPNILLNGTTGIAVGMATDVPPHNLREVASACVHLLDDPKATVPELCEHILGPDYPTEAEIITPRADLLKIYETGRGSVRMRAVYRIEDGDIVVTSLPHQVSGAKVLEQIAAQMQAKKLPMVADLRDESDHENPCRIVIIPRSNRVELDELMQHLFATTELESSYRVNINIIGLDGKPQLKNLKTLLGEWLTFRIGTVRRRLQFRLDKVEHRLHLLDGLLTAYLNLDEVIHIIRTAEHPKAELIARFGLSEIQADYILDTRLRQLARLEEMKLRSEQEALRKEQAKLLALLGSESKLRKLVRAELIADAETYGDDRRSPIVARAEAKALSENELMPTEPVTVVLSEKGWVRCAKGHDIDATGLSYKAGDGFKTSSIGRSNQFAVFIDSTGRSYSVAAHTLPSARGQGEPLTGKLQPPPGATFECVLMPEDDALYVIASDAGYGFVVKGEDLQAKNKAGKALLSLPNGAKVILPRPVPDREQNWLAAVTTEGRLLVFKISDLPQLGKGKGNKIIGIPGERVASREEYVTDLAVIAQGATLVLQAGKRTLSLKPEDLEHYKGERGRRGNKLPRGFQRVDALLVENS</sequence>
<dbReference type="GO" id="GO:0005524">
    <property type="term" value="F:ATP binding"/>
    <property type="evidence" value="ECO:0007669"/>
    <property type="project" value="InterPro"/>
</dbReference>
<comment type="catalytic activity">
    <reaction evidence="1">
        <text>ATP-dependent breakage, passage and rejoining of double-stranded DNA.</text>
        <dbReference type="EC" id="5.6.2.2"/>
    </reaction>
</comment>
<dbReference type="InterPro" id="IPR006691">
    <property type="entry name" value="GyrA/parC_rep"/>
</dbReference>
<dbReference type="InterPro" id="IPR013757">
    <property type="entry name" value="Topo_IIA_A_a_sf"/>
</dbReference>
<dbReference type="InterPro" id="IPR002205">
    <property type="entry name" value="Topo_IIA_dom_A"/>
</dbReference>
<evidence type="ECO:0000256" key="1">
    <source>
        <dbReference type="ARBA" id="ARBA00000185"/>
    </source>
</evidence>
<evidence type="ECO:0000256" key="4">
    <source>
        <dbReference type="ARBA" id="ARBA00023029"/>
    </source>
</evidence>
<protein>
    <recommendedName>
        <fullName evidence="2">DNA topoisomerase (ATP-hydrolyzing)</fullName>
        <ecNumber evidence="2">5.6.2.2</ecNumber>
    </recommendedName>
</protein>
<keyword evidence="6" id="KW-0472">Membrane</keyword>
<dbReference type="FunFam" id="1.10.268.10:FF:000001">
    <property type="entry name" value="DNA gyrase subunit A"/>
    <property type="match status" value="1"/>
</dbReference>
<comment type="caution">
    <text evidence="8">Lacks conserved residue(s) required for the propagation of feature annotation.</text>
</comment>